<evidence type="ECO:0000259" key="1">
    <source>
        <dbReference type="Pfam" id="PF06985"/>
    </source>
</evidence>
<dbReference type="EMBL" id="MU155587">
    <property type="protein sequence ID" value="KAF9472034.1"/>
    <property type="molecule type" value="Genomic_DNA"/>
</dbReference>
<evidence type="ECO:0000313" key="3">
    <source>
        <dbReference type="Proteomes" id="UP000807469"/>
    </source>
</evidence>
<comment type="caution">
    <text evidence="2">The sequence shown here is derived from an EMBL/GenBank/DDBJ whole genome shotgun (WGS) entry which is preliminary data.</text>
</comment>
<reference evidence="2" key="1">
    <citation type="submission" date="2020-11" db="EMBL/GenBank/DDBJ databases">
        <authorList>
            <consortium name="DOE Joint Genome Institute"/>
            <person name="Ahrendt S."/>
            <person name="Riley R."/>
            <person name="Andreopoulos W."/>
            <person name="Labutti K."/>
            <person name="Pangilinan J."/>
            <person name="Ruiz-Duenas F.J."/>
            <person name="Barrasa J.M."/>
            <person name="Sanchez-Garcia M."/>
            <person name="Camarero S."/>
            <person name="Miyauchi S."/>
            <person name="Serrano A."/>
            <person name="Linde D."/>
            <person name="Babiker R."/>
            <person name="Drula E."/>
            <person name="Ayuso-Fernandez I."/>
            <person name="Pacheco R."/>
            <person name="Padilla G."/>
            <person name="Ferreira P."/>
            <person name="Barriuso J."/>
            <person name="Kellner H."/>
            <person name="Castanera R."/>
            <person name="Alfaro M."/>
            <person name="Ramirez L."/>
            <person name="Pisabarro A.G."/>
            <person name="Kuo A."/>
            <person name="Tritt A."/>
            <person name="Lipzen A."/>
            <person name="He G."/>
            <person name="Yan M."/>
            <person name="Ng V."/>
            <person name="Cullen D."/>
            <person name="Martin F."/>
            <person name="Rosso M.-N."/>
            <person name="Henrissat B."/>
            <person name="Hibbett D."/>
            <person name="Martinez A.T."/>
            <person name="Grigoriev I.V."/>
        </authorList>
    </citation>
    <scope>NUCLEOTIDE SEQUENCE</scope>
    <source>
        <strain evidence="2">CIRM-BRFM 674</strain>
    </source>
</reference>
<sequence length="778" mass="88070">MRSEQGTCTPAAGHLPHQHKIEAITSIATHDQILLSALQDLITPLIRTVTVQTHQNGSTDINQRFSGAKAAVFLSALRAFISSVFIGSHPERPCMTAIDILLDKDVPLASDAQNSEKDAQQDDTDIYDMYSDNSGNNENVYNNNMDELGMQTPQHPIHRSSHTQCKSNDLEIQTSRSDVEQMRNDINADVQLYGENDETPTNDYHDVLTKRFNEIMVNDDLSAFVGPSSLNERTDEDSWNDDTVVDDTPMANTSVDILDTAEDTSFHDKFLRALRRHVFNKMPIRLLCFAPHGPHLRITLLEREDIYMYIKSIISTKMNSSEYGLRFDEEENKMETDLDAINRLIAKYAGYAIISHTWLRELPGEIIYGTWHKGQFDTQSAGYLKLVNFCKVARRDHGVTLGWIDTLCINKDSSSELDESIRLMYSWYGRAKVCIVHLAKTETLSDMHRDPWFTRGWTLQEMLAPEIIKFYNVNWDQLAQNSDNDKWQSPEILIQIEKATTITRDELCSIHLFAPLSRRMQLAAAREVTREEDIAYSLMGLFDVSMATAYGEGSKRAFSRLLQEILHSTSEGILDLFNWAGEPSYAHSPISRILPPNPKGYLHSASSKIHENKLDLNYKMRLLEPLTITHMGLRIPVLLMPGISIDVVEMSNLRPIGNYNAIVNMSPMGVMPSTYHLLDRRISGCDGPKTQGWYQCTFAVFNIEQGARGISIPEACIAIPLRCDEDAGKVTSTGSIHRIATNEAVVFELMDYGEYLYGFDIPVDRLDQDGMQLMSLYL</sequence>
<feature type="domain" description="Heterokaryon incompatibility" evidence="1">
    <location>
        <begin position="351"/>
        <end position="442"/>
    </location>
</feature>
<dbReference type="AlphaFoldDB" id="A0A9P5YNW9"/>
<keyword evidence="3" id="KW-1185">Reference proteome</keyword>
<accession>A0A9P5YNW9</accession>
<dbReference type="InterPro" id="IPR010730">
    <property type="entry name" value="HET"/>
</dbReference>
<organism evidence="2 3">
    <name type="scientific">Pholiota conissans</name>
    <dbReference type="NCBI Taxonomy" id="109636"/>
    <lineage>
        <taxon>Eukaryota</taxon>
        <taxon>Fungi</taxon>
        <taxon>Dikarya</taxon>
        <taxon>Basidiomycota</taxon>
        <taxon>Agaricomycotina</taxon>
        <taxon>Agaricomycetes</taxon>
        <taxon>Agaricomycetidae</taxon>
        <taxon>Agaricales</taxon>
        <taxon>Agaricineae</taxon>
        <taxon>Strophariaceae</taxon>
        <taxon>Pholiota</taxon>
    </lineage>
</organism>
<proteinExistence type="predicted"/>
<name>A0A9P5YNW9_9AGAR</name>
<dbReference type="OrthoDB" id="5122891at2759"/>
<evidence type="ECO:0000313" key="2">
    <source>
        <dbReference type="EMBL" id="KAF9472034.1"/>
    </source>
</evidence>
<dbReference type="Pfam" id="PF06985">
    <property type="entry name" value="HET"/>
    <property type="match status" value="1"/>
</dbReference>
<protein>
    <recommendedName>
        <fullName evidence="1">Heterokaryon incompatibility domain-containing protein</fullName>
    </recommendedName>
</protein>
<dbReference type="Proteomes" id="UP000807469">
    <property type="component" value="Unassembled WGS sequence"/>
</dbReference>
<dbReference type="PANTHER" id="PTHR10622:SF10">
    <property type="entry name" value="HET DOMAIN-CONTAINING PROTEIN"/>
    <property type="match status" value="1"/>
</dbReference>
<dbReference type="PANTHER" id="PTHR10622">
    <property type="entry name" value="HET DOMAIN-CONTAINING PROTEIN"/>
    <property type="match status" value="1"/>
</dbReference>
<gene>
    <name evidence="2" type="ORF">BDN70DRAFT_998363</name>
</gene>